<evidence type="ECO:0000256" key="1">
    <source>
        <dbReference type="SAM" id="MobiDB-lite"/>
    </source>
</evidence>
<gene>
    <name evidence="2" type="ORF">LCGC14_1748910</name>
</gene>
<accession>A0A0F9H4I4</accession>
<dbReference type="AlphaFoldDB" id="A0A0F9H4I4"/>
<comment type="caution">
    <text evidence="2">The sequence shown here is derived from an EMBL/GenBank/DDBJ whole genome shotgun (WGS) entry which is preliminary data.</text>
</comment>
<proteinExistence type="predicted"/>
<organism evidence="2">
    <name type="scientific">marine sediment metagenome</name>
    <dbReference type="NCBI Taxonomy" id="412755"/>
    <lineage>
        <taxon>unclassified sequences</taxon>
        <taxon>metagenomes</taxon>
        <taxon>ecological metagenomes</taxon>
    </lineage>
</organism>
<protein>
    <submittedName>
        <fullName evidence="2">Uncharacterized protein</fullName>
    </submittedName>
</protein>
<feature type="region of interest" description="Disordered" evidence="1">
    <location>
        <begin position="56"/>
        <end position="103"/>
    </location>
</feature>
<feature type="compositionally biased region" description="Basic and acidic residues" evidence="1">
    <location>
        <begin position="88"/>
        <end position="103"/>
    </location>
</feature>
<name>A0A0F9H4I4_9ZZZZ</name>
<feature type="non-terminal residue" evidence="2">
    <location>
        <position position="1"/>
    </location>
</feature>
<sequence>LIIEKAVLKAKMAAIRVADAMGRVAGRAAALESTQDAAEYLLYAEARLGEMLAATPDFHSSGKGTMKRKALPPGIDKKQSHYAQTLSRNEDGKPKDDSWLDGI</sequence>
<evidence type="ECO:0000313" key="2">
    <source>
        <dbReference type="EMBL" id="KKM05944.1"/>
    </source>
</evidence>
<dbReference type="EMBL" id="LAZR01016104">
    <property type="protein sequence ID" value="KKM05944.1"/>
    <property type="molecule type" value="Genomic_DNA"/>
</dbReference>
<reference evidence="2" key="1">
    <citation type="journal article" date="2015" name="Nature">
        <title>Complex archaea that bridge the gap between prokaryotes and eukaryotes.</title>
        <authorList>
            <person name="Spang A."/>
            <person name="Saw J.H."/>
            <person name="Jorgensen S.L."/>
            <person name="Zaremba-Niedzwiedzka K."/>
            <person name="Martijn J."/>
            <person name="Lind A.E."/>
            <person name="van Eijk R."/>
            <person name="Schleper C."/>
            <person name="Guy L."/>
            <person name="Ettema T.J."/>
        </authorList>
    </citation>
    <scope>NUCLEOTIDE SEQUENCE</scope>
</reference>